<feature type="signal peptide" evidence="2">
    <location>
        <begin position="1"/>
        <end position="24"/>
    </location>
</feature>
<feature type="chain" id="PRO_5046021717" description="LPXTG cell wall anchor domain-containing protein" evidence="2">
    <location>
        <begin position="25"/>
        <end position="187"/>
    </location>
</feature>
<gene>
    <name evidence="3" type="ORF">GCM10023226_25180</name>
</gene>
<keyword evidence="1" id="KW-0812">Transmembrane</keyword>
<evidence type="ECO:0000313" key="4">
    <source>
        <dbReference type="Proteomes" id="UP001500621"/>
    </source>
</evidence>
<keyword evidence="1" id="KW-0472">Membrane</keyword>
<organism evidence="3 4">
    <name type="scientific">Nocardioides nanhaiensis</name>
    <dbReference type="NCBI Taxonomy" id="1476871"/>
    <lineage>
        <taxon>Bacteria</taxon>
        <taxon>Bacillati</taxon>
        <taxon>Actinomycetota</taxon>
        <taxon>Actinomycetes</taxon>
        <taxon>Propionibacteriales</taxon>
        <taxon>Nocardioidaceae</taxon>
        <taxon>Nocardioides</taxon>
    </lineage>
</organism>
<protein>
    <recommendedName>
        <fullName evidence="5">LPXTG cell wall anchor domain-containing protein</fullName>
    </recommendedName>
</protein>
<keyword evidence="2" id="KW-0732">Signal</keyword>
<evidence type="ECO:0000313" key="3">
    <source>
        <dbReference type="EMBL" id="GAA4686346.1"/>
    </source>
</evidence>
<accession>A0ABP8WCR8</accession>
<dbReference type="Proteomes" id="UP001500621">
    <property type="component" value="Unassembled WGS sequence"/>
</dbReference>
<keyword evidence="1" id="KW-1133">Transmembrane helix</keyword>
<name>A0ABP8WCR8_9ACTN</name>
<reference evidence="4" key="1">
    <citation type="journal article" date="2019" name="Int. J. Syst. Evol. Microbiol.">
        <title>The Global Catalogue of Microorganisms (GCM) 10K type strain sequencing project: providing services to taxonomists for standard genome sequencing and annotation.</title>
        <authorList>
            <consortium name="The Broad Institute Genomics Platform"/>
            <consortium name="The Broad Institute Genome Sequencing Center for Infectious Disease"/>
            <person name="Wu L."/>
            <person name="Ma J."/>
        </authorList>
    </citation>
    <scope>NUCLEOTIDE SEQUENCE [LARGE SCALE GENOMIC DNA]</scope>
    <source>
        <strain evidence="4">JCM 18127</strain>
    </source>
</reference>
<dbReference type="RefSeq" id="WP_345266299.1">
    <property type="nucleotide sequence ID" value="NZ_BAABIM010000002.1"/>
</dbReference>
<evidence type="ECO:0000256" key="1">
    <source>
        <dbReference type="SAM" id="Phobius"/>
    </source>
</evidence>
<comment type="caution">
    <text evidence="3">The sequence shown here is derived from an EMBL/GenBank/DDBJ whole genome shotgun (WGS) entry which is preliminary data.</text>
</comment>
<proteinExistence type="predicted"/>
<sequence length="187" mass="19424">MTQRLAIVVSLLAALLGLPVAAAADDYVAGTATRCSIATPDVVRVGNAFRATVTVDANSTERPSGEVQLTVSRDGAGPVYSLVADYRGGSLTLRGRPLTEVGDYTARLTFSPTEDSVFRGCQDTAALQVSRGALPDDDQRDDQDQGPGGLLPDTGGPDFWLLLLGLGLVGSGGTLVVVARRQRPVLA</sequence>
<evidence type="ECO:0000256" key="2">
    <source>
        <dbReference type="SAM" id="SignalP"/>
    </source>
</evidence>
<feature type="transmembrane region" description="Helical" evidence="1">
    <location>
        <begin position="159"/>
        <end position="179"/>
    </location>
</feature>
<evidence type="ECO:0008006" key="5">
    <source>
        <dbReference type="Google" id="ProtNLM"/>
    </source>
</evidence>
<dbReference type="NCBIfam" id="TIGR01167">
    <property type="entry name" value="LPXTG_anchor"/>
    <property type="match status" value="1"/>
</dbReference>
<keyword evidence="4" id="KW-1185">Reference proteome</keyword>
<dbReference type="EMBL" id="BAABIM010000002">
    <property type="protein sequence ID" value="GAA4686346.1"/>
    <property type="molecule type" value="Genomic_DNA"/>
</dbReference>